<gene>
    <name evidence="5" type="ORF">MKK02DRAFT_42459</name>
</gene>
<dbReference type="InterPro" id="IPR013785">
    <property type="entry name" value="Aldolase_TIM"/>
</dbReference>
<evidence type="ECO:0000313" key="6">
    <source>
        <dbReference type="Proteomes" id="UP001164286"/>
    </source>
</evidence>
<dbReference type="PANTHER" id="PTHR35273">
    <property type="entry name" value="ALPHA-1,4 POLYGALACTOSAMINIDASE, PUTATIVE (AFU_ORTHOLOGUE AFUA_3G07890)-RELATED"/>
    <property type="match status" value="1"/>
</dbReference>
<proteinExistence type="predicted"/>
<keyword evidence="6" id="KW-1185">Reference proteome</keyword>
<dbReference type="EC" id="3.2.1.22" evidence="2"/>
<comment type="catalytic activity">
    <reaction evidence="1">
        <text>Hydrolysis of terminal, non-reducing alpha-D-galactose residues in alpha-D-galactosides, including galactose oligosaccharides, galactomannans and galactolipids.</text>
        <dbReference type="EC" id="3.2.1.22"/>
    </reaction>
</comment>
<dbReference type="InterPro" id="IPR017853">
    <property type="entry name" value="GH"/>
</dbReference>
<evidence type="ECO:0000313" key="5">
    <source>
        <dbReference type="EMBL" id="KAI9638073.1"/>
    </source>
</evidence>
<evidence type="ECO:0000256" key="1">
    <source>
        <dbReference type="ARBA" id="ARBA00001255"/>
    </source>
</evidence>
<evidence type="ECO:0000259" key="4">
    <source>
        <dbReference type="Pfam" id="PF03537"/>
    </source>
</evidence>
<keyword evidence="3" id="KW-0732">Signal</keyword>
<keyword evidence="5" id="KW-0378">Hydrolase</keyword>
<dbReference type="AlphaFoldDB" id="A0AA38HDA2"/>
<comment type="caution">
    <text evidence="5">The sequence shown here is derived from an EMBL/GenBank/DDBJ whole genome shotgun (WGS) entry which is preliminary data.</text>
</comment>
<sequence>MPCSLLLVAIGLASFVGPTFAAPRGVKGEWVTTSVFVSATPTDKAAVSSIFATFTHSKGAAILSVPVPAGRTSKPSGTLSLDSTFIYDLDNGPIGAPDFKSKSGVGIDASVYIFDLVRLEVDQIKAYKDAGKTAICYFSAGSLDPLRADAGNFDDACVCGTGGTLDSSNHCTGGDPNAKQKNWDQYWLDIHSPACKTNVRAAMTKRLQMAKEKGCDGIDPDNVDSYMNGAPHGNTEADQMEYLLWLSETTHAQGLLINLKNGAGLLRAGHAQELVSAFDFSVVESCHVYDECQVYEPFLAAGKPMIQIEYSNSITKCPTLKPGQNLAVLSGLTLNSAQITLDCPAPRG</sequence>
<dbReference type="PANTHER" id="PTHR35273:SF2">
    <property type="entry name" value="ALPHA-GALACTOSIDASE"/>
    <property type="match status" value="1"/>
</dbReference>
<dbReference type="EMBL" id="JAKWFO010000003">
    <property type="protein sequence ID" value="KAI9638073.1"/>
    <property type="molecule type" value="Genomic_DNA"/>
</dbReference>
<organism evidence="5 6">
    <name type="scientific">Dioszegia hungarica</name>
    <dbReference type="NCBI Taxonomy" id="4972"/>
    <lineage>
        <taxon>Eukaryota</taxon>
        <taxon>Fungi</taxon>
        <taxon>Dikarya</taxon>
        <taxon>Basidiomycota</taxon>
        <taxon>Agaricomycotina</taxon>
        <taxon>Tremellomycetes</taxon>
        <taxon>Tremellales</taxon>
        <taxon>Bulleribasidiaceae</taxon>
        <taxon>Dioszegia</taxon>
    </lineage>
</organism>
<dbReference type="SUPFAM" id="SSF51445">
    <property type="entry name" value="(Trans)glycosidases"/>
    <property type="match status" value="1"/>
</dbReference>
<feature type="domain" description="Glycoside-hydrolase family GH114 TIM-barrel" evidence="4">
    <location>
        <begin position="108"/>
        <end position="311"/>
    </location>
</feature>
<accession>A0AA38HDA2</accession>
<dbReference type="GeneID" id="77731202"/>
<feature type="signal peptide" evidence="3">
    <location>
        <begin position="1"/>
        <end position="21"/>
    </location>
</feature>
<dbReference type="Gene3D" id="3.20.20.70">
    <property type="entry name" value="Aldolase class I"/>
    <property type="match status" value="1"/>
</dbReference>
<name>A0AA38HDA2_9TREE</name>
<dbReference type="RefSeq" id="XP_052947850.1">
    <property type="nucleotide sequence ID" value="XM_053091997.1"/>
</dbReference>
<protein>
    <recommendedName>
        <fullName evidence="2">alpha-galactosidase</fullName>
        <ecNumber evidence="2">3.2.1.22</ecNumber>
    </recommendedName>
</protein>
<feature type="chain" id="PRO_5041413971" description="alpha-galactosidase" evidence="3">
    <location>
        <begin position="22"/>
        <end position="348"/>
    </location>
</feature>
<dbReference type="InterPro" id="IPR004352">
    <property type="entry name" value="GH114_TIM-barrel"/>
</dbReference>
<dbReference type="Proteomes" id="UP001164286">
    <property type="component" value="Unassembled WGS sequence"/>
</dbReference>
<dbReference type="GO" id="GO:0004557">
    <property type="term" value="F:alpha-galactosidase activity"/>
    <property type="evidence" value="ECO:0007669"/>
    <property type="project" value="UniProtKB-EC"/>
</dbReference>
<reference evidence="5" key="1">
    <citation type="journal article" date="2022" name="G3 (Bethesda)">
        <title>High quality genome of the basidiomycete yeast Dioszegia hungarica PDD-24b-2 isolated from cloud water.</title>
        <authorList>
            <person name="Jarrige D."/>
            <person name="Haridas S."/>
            <person name="Bleykasten-Grosshans C."/>
            <person name="Joly M."/>
            <person name="Nadalig T."/>
            <person name="Sancelme M."/>
            <person name="Vuilleumier S."/>
            <person name="Grigoriev I.V."/>
            <person name="Amato P."/>
            <person name="Bringel F."/>
        </authorList>
    </citation>
    <scope>NUCLEOTIDE SEQUENCE</scope>
    <source>
        <strain evidence="5">PDD-24b-2</strain>
    </source>
</reference>
<evidence type="ECO:0000256" key="3">
    <source>
        <dbReference type="SAM" id="SignalP"/>
    </source>
</evidence>
<evidence type="ECO:0000256" key="2">
    <source>
        <dbReference type="ARBA" id="ARBA00012755"/>
    </source>
</evidence>
<dbReference type="Pfam" id="PF03537">
    <property type="entry name" value="Glyco_hydro_114"/>
    <property type="match status" value="1"/>
</dbReference>